<feature type="transmembrane region" description="Helical" evidence="1">
    <location>
        <begin position="130"/>
        <end position="149"/>
    </location>
</feature>
<reference evidence="2 3" key="1">
    <citation type="submission" date="2016-11" db="EMBL/GenBank/DDBJ databases">
        <authorList>
            <person name="Jaros S."/>
            <person name="Januszkiewicz K."/>
            <person name="Wedrychowicz H."/>
        </authorList>
    </citation>
    <scope>NUCLEOTIDE SEQUENCE [LARGE SCALE GENOMIC DNA]</scope>
    <source>
        <strain evidence="2 3">DSM 10068</strain>
    </source>
</reference>
<sequence length="222" mass="25629">MLYCPQCRIQIRGVKERCVLCGNTLSMLDPDKGKEEVFPVISPAYERHLAIRILVFISFAAVVASFAIRMIFPTDVNWPLFVVFGLVSMWLSLVVIVRKSHNIPKTIMWQVTVVTLLSILWDWQTGWRGWSINYLMPIIYVSAELVMYITARIMKLSIRDYITYAMLDGLFGILPVIFILFGWVQVLYPSVICIAVSVIFLAGIFIFQGEDIKNEWNKRMHI</sequence>
<feature type="transmembrane region" description="Helical" evidence="1">
    <location>
        <begin position="106"/>
        <end position="124"/>
    </location>
</feature>
<dbReference type="STRING" id="1123282.SAMN02745823_02385"/>
<keyword evidence="1" id="KW-0472">Membrane</keyword>
<dbReference type="Pfam" id="PF19845">
    <property type="entry name" value="DUF6320"/>
    <property type="match status" value="1"/>
</dbReference>
<dbReference type="InterPro" id="IPR046283">
    <property type="entry name" value="DUF6320"/>
</dbReference>
<keyword evidence="1" id="KW-0812">Transmembrane</keyword>
<organism evidence="2 3">
    <name type="scientific">Sporobacter termitidis DSM 10068</name>
    <dbReference type="NCBI Taxonomy" id="1123282"/>
    <lineage>
        <taxon>Bacteria</taxon>
        <taxon>Bacillati</taxon>
        <taxon>Bacillota</taxon>
        <taxon>Clostridia</taxon>
        <taxon>Eubacteriales</taxon>
        <taxon>Oscillospiraceae</taxon>
        <taxon>Sporobacter</taxon>
    </lineage>
</organism>
<dbReference type="EMBL" id="FQXV01000008">
    <property type="protein sequence ID" value="SHI09850.1"/>
    <property type="molecule type" value="Genomic_DNA"/>
</dbReference>
<dbReference type="AlphaFoldDB" id="A0A1M5YCQ7"/>
<evidence type="ECO:0000313" key="2">
    <source>
        <dbReference type="EMBL" id="SHI09850.1"/>
    </source>
</evidence>
<feature type="transmembrane region" description="Helical" evidence="1">
    <location>
        <begin position="187"/>
        <end position="207"/>
    </location>
</feature>
<feature type="transmembrane region" description="Helical" evidence="1">
    <location>
        <begin position="78"/>
        <end position="97"/>
    </location>
</feature>
<gene>
    <name evidence="2" type="ORF">SAMN02745823_02385</name>
</gene>
<keyword evidence="1" id="KW-1133">Transmembrane helix</keyword>
<accession>A0A1M5YCQ7</accession>
<keyword evidence="3" id="KW-1185">Reference proteome</keyword>
<protein>
    <recommendedName>
        <fullName evidence="4">Zinc ribbon domain-containing protein</fullName>
    </recommendedName>
</protein>
<feature type="transmembrane region" description="Helical" evidence="1">
    <location>
        <begin position="49"/>
        <end position="72"/>
    </location>
</feature>
<feature type="transmembrane region" description="Helical" evidence="1">
    <location>
        <begin position="161"/>
        <end position="181"/>
    </location>
</feature>
<proteinExistence type="predicted"/>
<dbReference type="OrthoDB" id="2164897at2"/>
<dbReference type="Proteomes" id="UP000183995">
    <property type="component" value="Unassembled WGS sequence"/>
</dbReference>
<evidence type="ECO:0000313" key="3">
    <source>
        <dbReference type="Proteomes" id="UP000183995"/>
    </source>
</evidence>
<evidence type="ECO:0008006" key="4">
    <source>
        <dbReference type="Google" id="ProtNLM"/>
    </source>
</evidence>
<name>A0A1M5YCQ7_9FIRM</name>
<evidence type="ECO:0000256" key="1">
    <source>
        <dbReference type="SAM" id="Phobius"/>
    </source>
</evidence>